<dbReference type="GO" id="GO:0051726">
    <property type="term" value="P:regulation of cell cycle"/>
    <property type="evidence" value="ECO:0007669"/>
    <property type="project" value="InterPro"/>
</dbReference>
<evidence type="ECO:0000259" key="2">
    <source>
        <dbReference type="SMART" id="SM01372"/>
    </source>
</evidence>
<evidence type="ECO:0000313" key="3">
    <source>
        <dbReference type="EMBL" id="CAD8135213.1"/>
    </source>
</evidence>
<evidence type="ECO:0000313" key="4">
    <source>
        <dbReference type="Proteomes" id="UP000689195"/>
    </source>
</evidence>
<dbReference type="EMBL" id="CAJJDO010000004">
    <property type="protein sequence ID" value="CAD8135213.1"/>
    <property type="molecule type" value="Genomic_DNA"/>
</dbReference>
<dbReference type="SMART" id="SM01372">
    <property type="entry name" value="E2F_TDP"/>
    <property type="match status" value="1"/>
</dbReference>
<dbReference type="Pfam" id="PF02319">
    <property type="entry name" value="WHD_E2F_TDP"/>
    <property type="match status" value="1"/>
</dbReference>
<keyword evidence="1" id="KW-0805">Transcription regulation</keyword>
<dbReference type="OrthoDB" id="288947at2759"/>
<sequence length="230" mass="26928">MFLFTSDCSSIGCEQQQPTFDTNLSLGFPEHSNSKTRNFQVISEHFGCLGLKEMSKSVCEIIKNQKKTNLQLILSEIKKLHPQSTNTVNQSRRVYDCLNVMMAMGIIKKCDKTYEFIENSNNFQNQEIRRQIDNLSMVKFLIEQNLQEKRKIFSHLTKRQAKLDKLVFRNQNLDLDEQEQIFQFPLLVLKTQIQENIQVGYNDQEVLVQSQNIINIQQDLDVIIELNFDD</sequence>
<dbReference type="PANTHER" id="PTHR12548:SF9">
    <property type="entry name" value="TRANSCRIPTION FACTOR DP"/>
    <property type="match status" value="1"/>
</dbReference>
<dbReference type="PANTHER" id="PTHR12548">
    <property type="entry name" value="TRANSCRIPTION FACTOR DP"/>
    <property type="match status" value="1"/>
</dbReference>
<name>A0A8S1S6I4_9CILI</name>
<proteinExistence type="inferred from homology"/>
<dbReference type="GO" id="GO:0005667">
    <property type="term" value="C:transcription regulator complex"/>
    <property type="evidence" value="ECO:0007669"/>
    <property type="project" value="InterPro"/>
</dbReference>
<dbReference type="AlphaFoldDB" id="A0A8S1S6I4"/>
<keyword evidence="1" id="KW-0238">DNA-binding</keyword>
<evidence type="ECO:0000256" key="1">
    <source>
        <dbReference type="RuleBase" id="RU003796"/>
    </source>
</evidence>
<protein>
    <recommendedName>
        <fullName evidence="2">E2F/DP family winged-helix DNA-binding domain-containing protein</fullName>
    </recommendedName>
</protein>
<dbReference type="GO" id="GO:0000977">
    <property type="term" value="F:RNA polymerase II transcription regulatory region sequence-specific DNA binding"/>
    <property type="evidence" value="ECO:0007669"/>
    <property type="project" value="TreeGrafter"/>
</dbReference>
<dbReference type="InterPro" id="IPR003316">
    <property type="entry name" value="E2F_WHTH_DNA-bd_dom"/>
</dbReference>
<feature type="domain" description="E2F/DP family winged-helix DNA-binding" evidence="2">
    <location>
        <begin position="46"/>
        <end position="118"/>
    </location>
</feature>
<comment type="similarity">
    <text evidence="1">Belongs to the E2F/DP family.</text>
</comment>
<dbReference type="GO" id="GO:0000981">
    <property type="term" value="F:DNA-binding transcription factor activity, RNA polymerase II-specific"/>
    <property type="evidence" value="ECO:0007669"/>
    <property type="project" value="TreeGrafter"/>
</dbReference>
<comment type="subcellular location">
    <subcellularLocation>
        <location evidence="1">Nucleus</location>
    </subcellularLocation>
</comment>
<reference evidence="3" key="1">
    <citation type="submission" date="2021-01" db="EMBL/GenBank/DDBJ databases">
        <authorList>
            <consortium name="Genoscope - CEA"/>
            <person name="William W."/>
        </authorList>
    </citation>
    <scope>NUCLEOTIDE SEQUENCE</scope>
</reference>
<keyword evidence="4" id="KW-1185">Reference proteome</keyword>
<organism evidence="3 4">
    <name type="scientific">Paramecium pentaurelia</name>
    <dbReference type="NCBI Taxonomy" id="43138"/>
    <lineage>
        <taxon>Eukaryota</taxon>
        <taxon>Sar</taxon>
        <taxon>Alveolata</taxon>
        <taxon>Ciliophora</taxon>
        <taxon>Intramacronucleata</taxon>
        <taxon>Oligohymenophorea</taxon>
        <taxon>Peniculida</taxon>
        <taxon>Parameciidae</taxon>
        <taxon>Paramecium</taxon>
    </lineage>
</organism>
<gene>
    <name evidence="3" type="ORF">PPENT_87.1.T0040110</name>
</gene>
<comment type="caution">
    <text evidence="3">The sequence shown here is derived from an EMBL/GenBank/DDBJ whole genome shotgun (WGS) entry which is preliminary data.</text>
</comment>
<dbReference type="Proteomes" id="UP000689195">
    <property type="component" value="Unassembled WGS sequence"/>
</dbReference>
<keyword evidence="1" id="KW-0804">Transcription</keyword>
<dbReference type="GO" id="GO:0005634">
    <property type="term" value="C:nucleus"/>
    <property type="evidence" value="ECO:0007669"/>
    <property type="project" value="UniProtKB-SubCell"/>
</dbReference>
<dbReference type="InterPro" id="IPR015648">
    <property type="entry name" value="Transcrpt_fac_DP"/>
</dbReference>
<keyword evidence="1" id="KW-0539">Nucleus</keyword>
<accession>A0A8S1S6I4</accession>